<protein>
    <submittedName>
        <fullName evidence="2">GlcNAc-PI de-N-acetylase</fullName>
    </submittedName>
</protein>
<dbReference type="EMBL" id="FWXT01000004">
    <property type="protein sequence ID" value="SMD02088.1"/>
    <property type="molecule type" value="Genomic_DNA"/>
</dbReference>
<dbReference type="Proteomes" id="UP000192756">
    <property type="component" value="Unassembled WGS sequence"/>
</dbReference>
<dbReference type="SUPFAM" id="SSF52317">
    <property type="entry name" value="Class I glutamine amidotransferase-like"/>
    <property type="match status" value="1"/>
</dbReference>
<gene>
    <name evidence="2" type="ORF">SAMN04488524_4203</name>
</gene>
<feature type="signal peptide" evidence="1">
    <location>
        <begin position="1"/>
        <end position="20"/>
    </location>
</feature>
<dbReference type="STRING" id="151894.SAMN04488524_4203"/>
<keyword evidence="3" id="KW-1185">Reference proteome</keyword>
<dbReference type="OrthoDB" id="9759749at2"/>
<dbReference type="Gene3D" id="3.40.50.10320">
    <property type="entry name" value="LmbE-like"/>
    <property type="match status" value="1"/>
</dbReference>
<dbReference type="InterPro" id="IPR029062">
    <property type="entry name" value="Class_I_gatase-like"/>
</dbReference>
<dbReference type="RefSeq" id="WP_084240989.1">
    <property type="nucleotide sequence ID" value="NZ_FWXT01000004.1"/>
</dbReference>
<dbReference type="AlphaFoldDB" id="A0A1W2DZ24"/>
<evidence type="ECO:0000256" key="1">
    <source>
        <dbReference type="SAM" id="SignalP"/>
    </source>
</evidence>
<dbReference type="GO" id="GO:0016811">
    <property type="term" value="F:hydrolase activity, acting on carbon-nitrogen (but not peptide) bonds, in linear amides"/>
    <property type="evidence" value="ECO:0007669"/>
    <property type="project" value="TreeGrafter"/>
</dbReference>
<sequence length="812" mass="89458">MKFRLYLLVVTAVVPFMAKAQLMQQLNAAEIKEGLEALNVTGSVLYVAAHPDDENTRLLGYLAKEKKVRTGYLSLTRGDGGQNLIGNEQAELLGLIRTQELLAARRTDGAEQFFTRANDFGFSKNPEESFKIWDKQKVLADVVWVIRKFQPDVIITRFPEDGRAGHGHHSGSAILAREAFTAAADPKQFPEQLAFVKPWQARRIVWNTFNFGGNNTTSDDQLKIDVGLYNPLLGKSYGEIAAESRSNHRSQGFGAARQRGSSIEFFTPVAGEKASRDIFEGIDFSLNRMAGSAAVQQLLNEINTGYNAADPSQSVAKLLKLRELVKGKPFKHELLDDLILACAGIWFESAAANPSYALNEPVNVKVQGIARVKDGFPLGISLEESNTGAKFELVPNKFISQDKSLSTNNAKLTQPYWLEKPHPLGTFVVDSLSKIGLAENGPGLSAVFKIRIGDQVMIKKRPVVYKYTDQVRGEVYQPLVIAPPVTATLAEKAFIFNGNMPKKITVQLKGFKENAAGSVIPQLPSGWKVSPEKADFTLSRKGEEQLLEFTVTPGGNTAGGSLSLNVNVDGATYKKGLRVIDYEHIPLQTLFPFAEARVDKVDLKLAGKRIGYITGAGDLVPEALKQVGYEVLNLNENQVINTDLSAFDAIVTGVRLYNVNDQIRSMQPKLMKYVENGGTLLVQYNVNSPLKIENLGPYPFRLSRDRVTEEDAKVDILKPDNPVFNYPNKLTAKDFEGWIQERGLYFVTDADPKYTAVLSMNDAGESAKTGSLIIADYGKGRFVYTGLSFFRQLPAGVPGAYRLFVNLISGKK</sequence>
<name>A0A1W2DZ24_9SPHI</name>
<organism evidence="2 3">
    <name type="scientific">Pedobacter africanus</name>
    <dbReference type="NCBI Taxonomy" id="151894"/>
    <lineage>
        <taxon>Bacteria</taxon>
        <taxon>Pseudomonadati</taxon>
        <taxon>Bacteroidota</taxon>
        <taxon>Sphingobacteriia</taxon>
        <taxon>Sphingobacteriales</taxon>
        <taxon>Sphingobacteriaceae</taxon>
        <taxon>Pedobacter</taxon>
    </lineage>
</organism>
<accession>A0A1W2DZ24</accession>
<dbReference type="InterPro" id="IPR003737">
    <property type="entry name" value="GlcNAc_PI_deacetylase-related"/>
</dbReference>
<dbReference type="Pfam" id="PF02585">
    <property type="entry name" value="PIG-L"/>
    <property type="match status" value="1"/>
</dbReference>
<keyword evidence="1" id="KW-0732">Signal</keyword>
<feature type="chain" id="PRO_5012031913" evidence="1">
    <location>
        <begin position="21"/>
        <end position="812"/>
    </location>
</feature>
<dbReference type="PANTHER" id="PTHR12993:SF11">
    <property type="entry name" value="N-ACETYLGLUCOSAMINYL-PHOSPHATIDYLINOSITOL DE-N-ACETYLASE"/>
    <property type="match status" value="1"/>
</dbReference>
<proteinExistence type="predicted"/>
<evidence type="ECO:0000313" key="3">
    <source>
        <dbReference type="Proteomes" id="UP000192756"/>
    </source>
</evidence>
<evidence type="ECO:0000313" key="2">
    <source>
        <dbReference type="EMBL" id="SMD02088.1"/>
    </source>
</evidence>
<dbReference type="InterPro" id="IPR024078">
    <property type="entry name" value="LmbE-like_dom_sf"/>
</dbReference>
<reference evidence="3" key="1">
    <citation type="submission" date="2017-04" db="EMBL/GenBank/DDBJ databases">
        <authorList>
            <person name="Varghese N."/>
            <person name="Submissions S."/>
        </authorList>
    </citation>
    <scope>NUCLEOTIDE SEQUENCE [LARGE SCALE GENOMIC DNA]</scope>
    <source>
        <strain evidence="3">DSM 12126</strain>
    </source>
</reference>
<dbReference type="SUPFAM" id="SSF102588">
    <property type="entry name" value="LmbE-like"/>
    <property type="match status" value="1"/>
</dbReference>
<dbReference type="PANTHER" id="PTHR12993">
    <property type="entry name" value="N-ACETYLGLUCOSAMINYL-PHOSPHATIDYLINOSITOL DE-N-ACETYLASE-RELATED"/>
    <property type="match status" value="1"/>
</dbReference>